<name>A0ABQ6BGZ8_9CAUL</name>
<dbReference type="Proteomes" id="UP001156921">
    <property type="component" value="Unassembled WGS sequence"/>
</dbReference>
<evidence type="ECO:0008006" key="3">
    <source>
        <dbReference type="Google" id="ProtNLM"/>
    </source>
</evidence>
<evidence type="ECO:0000313" key="2">
    <source>
        <dbReference type="Proteomes" id="UP001156921"/>
    </source>
</evidence>
<comment type="caution">
    <text evidence="1">The sequence shown here is derived from an EMBL/GenBank/DDBJ whole genome shotgun (WGS) entry which is preliminary data.</text>
</comment>
<proteinExistence type="predicted"/>
<organism evidence="1 2">
    <name type="scientific">Brevundimonas denitrificans</name>
    <dbReference type="NCBI Taxonomy" id="1443434"/>
    <lineage>
        <taxon>Bacteria</taxon>
        <taxon>Pseudomonadati</taxon>
        <taxon>Pseudomonadota</taxon>
        <taxon>Alphaproteobacteria</taxon>
        <taxon>Caulobacterales</taxon>
        <taxon>Caulobacteraceae</taxon>
        <taxon>Brevundimonas</taxon>
    </lineage>
</organism>
<reference evidence="2" key="1">
    <citation type="journal article" date="2019" name="Int. J. Syst. Evol. Microbiol.">
        <title>The Global Catalogue of Microorganisms (GCM) 10K type strain sequencing project: providing services to taxonomists for standard genome sequencing and annotation.</title>
        <authorList>
            <consortium name="The Broad Institute Genomics Platform"/>
            <consortium name="The Broad Institute Genome Sequencing Center for Infectious Disease"/>
            <person name="Wu L."/>
            <person name="Ma J."/>
        </authorList>
    </citation>
    <scope>NUCLEOTIDE SEQUENCE [LARGE SCALE GENOMIC DNA]</scope>
    <source>
        <strain evidence="2">NBRC 110107</strain>
    </source>
</reference>
<evidence type="ECO:0000313" key="1">
    <source>
        <dbReference type="EMBL" id="GLS00437.1"/>
    </source>
</evidence>
<keyword evidence="2" id="KW-1185">Reference proteome</keyword>
<sequence length="154" mass="17691">MRSVKWLKTHEALVRQFAETAHPASKKSIFPTMRELICFAAMLGFEKDAFVPPKGDMLEIDYRIWQNSELALDLLFLIPLAHRKSAEILREDAEDEMTEIFEGYANGGLEIMKGWLNEKPDDLNGDRAFLAAMQKYGFLKPEHRADEVLADVEF</sequence>
<gene>
    <name evidence="1" type="ORF">GCM10007859_04430</name>
</gene>
<accession>A0ABQ6BGZ8</accession>
<dbReference type="EMBL" id="BSOY01000005">
    <property type="protein sequence ID" value="GLS00437.1"/>
    <property type="molecule type" value="Genomic_DNA"/>
</dbReference>
<dbReference type="RefSeq" id="WP_284220659.1">
    <property type="nucleotide sequence ID" value="NZ_BSOY01000005.1"/>
</dbReference>
<protein>
    <recommendedName>
        <fullName evidence="3">Dnd system-associated protein 4</fullName>
    </recommendedName>
</protein>